<feature type="transmembrane region" description="Helical" evidence="1">
    <location>
        <begin position="160"/>
        <end position="178"/>
    </location>
</feature>
<sequence length="240" mass="24263">MATGTIALALVIGASYLPVAAGWPVLAVVLLLLGAFALGWPRLLKVPAPNPVGIVIFVVSAAASLLAFFGEPSPGLMWVAPCLGLGTILVFLTQLFRGTDAQQRLESVAVGTTGMVVASLGAGWVALGTDPQWRVLMLISGLSILGAAIPGVLRLPDRIVFPLGFVLAALIGGAASMLDMGVNVVPAMVMGAACGLVVVGCRAMLVTAGGPRTNAQVLAAAGAPLLVCGSVVWYAQLLMV</sequence>
<evidence type="ECO:0000256" key="1">
    <source>
        <dbReference type="SAM" id="Phobius"/>
    </source>
</evidence>
<comment type="caution">
    <text evidence="2">The sequence shown here is derived from an EMBL/GenBank/DDBJ whole genome shotgun (WGS) entry which is preliminary data.</text>
</comment>
<feature type="transmembrane region" description="Helical" evidence="1">
    <location>
        <begin position="52"/>
        <end position="70"/>
    </location>
</feature>
<proteinExistence type="predicted"/>
<feature type="transmembrane region" description="Helical" evidence="1">
    <location>
        <begin position="217"/>
        <end position="235"/>
    </location>
</feature>
<dbReference type="EMBL" id="JAGIOF010000001">
    <property type="protein sequence ID" value="MBP2386958.1"/>
    <property type="molecule type" value="Genomic_DNA"/>
</dbReference>
<evidence type="ECO:0000313" key="3">
    <source>
        <dbReference type="Proteomes" id="UP001296993"/>
    </source>
</evidence>
<gene>
    <name evidence="2" type="ORF">JOF47_002469</name>
</gene>
<keyword evidence="1" id="KW-0812">Transmembrane</keyword>
<feature type="transmembrane region" description="Helical" evidence="1">
    <location>
        <begin position="184"/>
        <end position="205"/>
    </location>
</feature>
<keyword evidence="1" id="KW-1133">Transmembrane helix</keyword>
<feature type="transmembrane region" description="Helical" evidence="1">
    <location>
        <begin position="133"/>
        <end position="153"/>
    </location>
</feature>
<reference evidence="2 3" key="1">
    <citation type="submission" date="2021-03" db="EMBL/GenBank/DDBJ databases">
        <title>Sequencing the genomes of 1000 actinobacteria strains.</title>
        <authorList>
            <person name="Klenk H.-P."/>
        </authorList>
    </citation>
    <scope>NUCLEOTIDE SEQUENCE [LARGE SCALE GENOMIC DNA]</scope>
    <source>
        <strain evidence="2 3">DSM 15797</strain>
    </source>
</reference>
<evidence type="ECO:0008006" key="4">
    <source>
        <dbReference type="Google" id="ProtNLM"/>
    </source>
</evidence>
<feature type="transmembrane region" description="Helical" evidence="1">
    <location>
        <begin position="20"/>
        <end position="40"/>
    </location>
</feature>
<feature type="transmembrane region" description="Helical" evidence="1">
    <location>
        <begin position="76"/>
        <end position="96"/>
    </location>
</feature>
<keyword evidence="1" id="KW-0472">Membrane</keyword>
<feature type="transmembrane region" description="Helical" evidence="1">
    <location>
        <begin position="108"/>
        <end position="127"/>
    </location>
</feature>
<evidence type="ECO:0000313" key="2">
    <source>
        <dbReference type="EMBL" id="MBP2386958.1"/>
    </source>
</evidence>
<keyword evidence="3" id="KW-1185">Reference proteome</keyword>
<organism evidence="2 3">
    <name type="scientific">Paeniglutamicibacter kerguelensis</name>
    <dbReference type="NCBI Taxonomy" id="254788"/>
    <lineage>
        <taxon>Bacteria</taxon>
        <taxon>Bacillati</taxon>
        <taxon>Actinomycetota</taxon>
        <taxon>Actinomycetes</taxon>
        <taxon>Micrococcales</taxon>
        <taxon>Micrococcaceae</taxon>
        <taxon>Paeniglutamicibacter</taxon>
    </lineage>
</organism>
<protein>
    <recommendedName>
        <fullName evidence="4">Permease</fullName>
    </recommendedName>
</protein>
<dbReference type="RefSeq" id="WP_209998598.1">
    <property type="nucleotide sequence ID" value="NZ_BAAAJY010000005.1"/>
</dbReference>
<dbReference type="Proteomes" id="UP001296993">
    <property type="component" value="Unassembled WGS sequence"/>
</dbReference>
<name>A0ABS4XEY4_9MICC</name>
<accession>A0ABS4XEY4</accession>